<protein>
    <submittedName>
        <fullName evidence="6">ABC transporter ATP-binding protein</fullName>
    </submittedName>
</protein>
<comment type="caution">
    <text evidence="6">The sequence shown here is derived from an EMBL/GenBank/DDBJ whole genome shotgun (WGS) entry which is preliminary data.</text>
</comment>
<dbReference type="Pfam" id="PF00005">
    <property type="entry name" value="ABC_tran"/>
    <property type="match status" value="1"/>
</dbReference>
<keyword evidence="1" id="KW-0813">Transport</keyword>
<keyword evidence="3 6" id="KW-0067">ATP-binding</keyword>
<evidence type="ECO:0000313" key="6">
    <source>
        <dbReference type="EMBL" id="MCO6043165.1"/>
    </source>
</evidence>
<evidence type="ECO:0000259" key="5">
    <source>
        <dbReference type="PROSITE" id="PS50893"/>
    </source>
</evidence>
<evidence type="ECO:0000256" key="2">
    <source>
        <dbReference type="ARBA" id="ARBA00022741"/>
    </source>
</evidence>
<dbReference type="InterPro" id="IPR051782">
    <property type="entry name" value="ABC_Transporter_VariousFunc"/>
</dbReference>
<dbReference type="GO" id="GO:0005524">
    <property type="term" value="F:ATP binding"/>
    <property type="evidence" value="ECO:0007669"/>
    <property type="project" value="UniProtKB-KW"/>
</dbReference>
<proteinExistence type="predicted"/>
<dbReference type="InterPro" id="IPR017871">
    <property type="entry name" value="ABC_transporter-like_CS"/>
</dbReference>
<dbReference type="PANTHER" id="PTHR42939">
    <property type="entry name" value="ABC TRANSPORTER ATP-BINDING PROTEIN ALBC-RELATED"/>
    <property type="match status" value="1"/>
</dbReference>
<dbReference type="AlphaFoldDB" id="A0A9X2JEL9"/>
<reference evidence="6" key="1">
    <citation type="submission" date="2022-06" db="EMBL/GenBank/DDBJ databases">
        <title>Aeoliella straminimaris, a novel planctomycete from sediments.</title>
        <authorList>
            <person name="Vitorino I.R."/>
            <person name="Lage O.M."/>
        </authorList>
    </citation>
    <scope>NUCLEOTIDE SEQUENCE</scope>
    <source>
        <strain evidence="6">ICT_H6.2</strain>
    </source>
</reference>
<keyword evidence="2" id="KW-0547">Nucleotide-binding</keyword>
<evidence type="ECO:0000256" key="4">
    <source>
        <dbReference type="SAM" id="MobiDB-lite"/>
    </source>
</evidence>
<keyword evidence="7" id="KW-1185">Reference proteome</keyword>
<evidence type="ECO:0000256" key="3">
    <source>
        <dbReference type="ARBA" id="ARBA00022840"/>
    </source>
</evidence>
<feature type="compositionally biased region" description="Pro residues" evidence="4">
    <location>
        <begin position="298"/>
        <end position="311"/>
    </location>
</feature>
<dbReference type="SUPFAM" id="SSF52540">
    <property type="entry name" value="P-loop containing nucleoside triphosphate hydrolases"/>
    <property type="match status" value="1"/>
</dbReference>
<dbReference type="Gene3D" id="3.40.50.300">
    <property type="entry name" value="P-loop containing nucleotide triphosphate hydrolases"/>
    <property type="match status" value="1"/>
</dbReference>
<dbReference type="GO" id="GO:0016887">
    <property type="term" value="F:ATP hydrolysis activity"/>
    <property type="evidence" value="ECO:0007669"/>
    <property type="project" value="InterPro"/>
</dbReference>
<feature type="region of interest" description="Disordered" evidence="4">
    <location>
        <begin position="293"/>
        <end position="321"/>
    </location>
</feature>
<dbReference type="RefSeq" id="WP_252851264.1">
    <property type="nucleotide sequence ID" value="NZ_JAMXLR010000020.1"/>
</dbReference>
<dbReference type="PROSITE" id="PS00211">
    <property type="entry name" value="ABC_TRANSPORTER_1"/>
    <property type="match status" value="1"/>
</dbReference>
<dbReference type="InterPro" id="IPR027417">
    <property type="entry name" value="P-loop_NTPase"/>
</dbReference>
<dbReference type="PANTHER" id="PTHR42939:SF1">
    <property type="entry name" value="ABC TRANSPORTER ATP-BINDING PROTEIN ALBC-RELATED"/>
    <property type="match status" value="1"/>
</dbReference>
<organism evidence="6 7">
    <name type="scientific">Aeoliella straminimaris</name>
    <dbReference type="NCBI Taxonomy" id="2954799"/>
    <lineage>
        <taxon>Bacteria</taxon>
        <taxon>Pseudomonadati</taxon>
        <taxon>Planctomycetota</taxon>
        <taxon>Planctomycetia</taxon>
        <taxon>Pirellulales</taxon>
        <taxon>Lacipirellulaceae</taxon>
        <taxon>Aeoliella</taxon>
    </lineage>
</organism>
<dbReference type="SMART" id="SM00382">
    <property type="entry name" value="AAA"/>
    <property type="match status" value="1"/>
</dbReference>
<accession>A0A9X2JEL9</accession>
<dbReference type="InterPro" id="IPR003439">
    <property type="entry name" value="ABC_transporter-like_ATP-bd"/>
</dbReference>
<evidence type="ECO:0000313" key="7">
    <source>
        <dbReference type="Proteomes" id="UP001155241"/>
    </source>
</evidence>
<sequence>MSNAIEVRGVTKRFGRQTAVDNVSLSVPAGCVFALLGENGAGKSTLIRMLLGLATPDAGELQVLGRSSTADGEMIRRQVGYVSERPTLYDWMTAAEIGWFTAGFYGDGFESNYRQLLASFQVPADRKIAHMSKGMRAKVVLSLALAHRPPLLVMDEPTSGLDTLVRREFLESMVDQAASGRTVLLSSHQIGEVERVADWVAIMHEGRLLELSRLDQMKATTRAWTVTMEGAASAPPPMGGAVLAHSRHGRQWQLLVRDADLDVDATTAQLMDRSGVVAVDSHTPSLEEIFVARIGPDGSPPPASEPEPMPTPWEDERLQQL</sequence>
<feature type="domain" description="ABC transporter" evidence="5">
    <location>
        <begin position="5"/>
        <end position="230"/>
    </location>
</feature>
<dbReference type="InterPro" id="IPR003593">
    <property type="entry name" value="AAA+_ATPase"/>
</dbReference>
<name>A0A9X2JEL9_9BACT</name>
<dbReference type="EMBL" id="JAMXLR010000020">
    <property type="protein sequence ID" value="MCO6043165.1"/>
    <property type="molecule type" value="Genomic_DNA"/>
</dbReference>
<dbReference type="Proteomes" id="UP001155241">
    <property type="component" value="Unassembled WGS sequence"/>
</dbReference>
<dbReference type="PROSITE" id="PS50893">
    <property type="entry name" value="ABC_TRANSPORTER_2"/>
    <property type="match status" value="1"/>
</dbReference>
<evidence type="ECO:0000256" key="1">
    <source>
        <dbReference type="ARBA" id="ARBA00022448"/>
    </source>
</evidence>
<gene>
    <name evidence="6" type="ORF">NG895_04545</name>
</gene>
<dbReference type="CDD" id="cd03230">
    <property type="entry name" value="ABC_DR_subfamily_A"/>
    <property type="match status" value="1"/>
</dbReference>